<protein>
    <submittedName>
        <fullName evidence="2">Uncharacterized protein</fullName>
    </submittedName>
</protein>
<feature type="region of interest" description="Disordered" evidence="1">
    <location>
        <begin position="70"/>
        <end position="94"/>
    </location>
</feature>
<dbReference type="EMBL" id="BGPR01198708">
    <property type="protein sequence ID" value="GBN11913.1"/>
    <property type="molecule type" value="Genomic_DNA"/>
</dbReference>
<gene>
    <name evidence="2" type="ORF">AVEN_53696_1</name>
</gene>
<accession>A0A4Y2LDA7</accession>
<name>A0A4Y2LDA7_ARAVE</name>
<organism evidence="2 3">
    <name type="scientific">Araneus ventricosus</name>
    <name type="common">Orbweaver spider</name>
    <name type="synonym">Epeira ventricosa</name>
    <dbReference type="NCBI Taxonomy" id="182803"/>
    <lineage>
        <taxon>Eukaryota</taxon>
        <taxon>Metazoa</taxon>
        <taxon>Ecdysozoa</taxon>
        <taxon>Arthropoda</taxon>
        <taxon>Chelicerata</taxon>
        <taxon>Arachnida</taxon>
        <taxon>Araneae</taxon>
        <taxon>Araneomorphae</taxon>
        <taxon>Entelegynae</taxon>
        <taxon>Araneoidea</taxon>
        <taxon>Araneidae</taxon>
        <taxon>Araneus</taxon>
    </lineage>
</organism>
<evidence type="ECO:0000313" key="3">
    <source>
        <dbReference type="Proteomes" id="UP000499080"/>
    </source>
</evidence>
<dbReference type="AlphaFoldDB" id="A0A4Y2LDA7"/>
<proteinExistence type="predicted"/>
<comment type="caution">
    <text evidence="2">The sequence shown here is derived from an EMBL/GenBank/DDBJ whole genome shotgun (WGS) entry which is preliminary data.</text>
</comment>
<evidence type="ECO:0000313" key="2">
    <source>
        <dbReference type="EMBL" id="GBN11913.1"/>
    </source>
</evidence>
<dbReference type="Proteomes" id="UP000499080">
    <property type="component" value="Unassembled WGS sequence"/>
</dbReference>
<sequence length="94" mass="10025">MRLQPGLATIPQQKLRIPAVGQRAGPSPLPSSTPLLFSGPKACLRNKTNRIPVILTKGPLYAVSNPSLSFQERDTLSGGQAPTTTPDGKMNDPY</sequence>
<feature type="compositionally biased region" description="Polar residues" evidence="1">
    <location>
        <begin position="77"/>
        <end position="86"/>
    </location>
</feature>
<evidence type="ECO:0000256" key="1">
    <source>
        <dbReference type="SAM" id="MobiDB-lite"/>
    </source>
</evidence>
<keyword evidence="3" id="KW-1185">Reference proteome</keyword>
<reference evidence="2 3" key="1">
    <citation type="journal article" date="2019" name="Sci. Rep.">
        <title>Orb-weaving spider Araneus ventricosus genome elucidates the spidroin gene catalogue.</title>
        <authorList>
            <person name="Kono N."/>
            <person name="Nakamura H."/>
            <person name="Ohtoshi R."/>
            <person name="Moran D.A.P."/>
            <person name="Shinohara A."/>
            <person name="Yoshida Y."/>
            <person name="Fujiwara M."/>
            <person name="Mori M."/>
            <person name="Tomita M."/>
            <person name="Arakawa K."/>
        </authorList>
    </citation>
    <scope>NUCLEOTIDE SEQUENCE [LARGE SCALE GENOMIC DNA]</scope>
</reference>